<accession>A0AAQ3L963</accession>
<dbReference type="InterPro" id="IPR036259">
    <property type="entry name" value="MFS_trans_sf"/>
</dbReference>
<feature type="transmembrane region" description="Helical" evidence="4">
    <location>
        <begin position="12"/>
        <end position="34"/>
    </location>
</feature>
<feature type="transmembrane region" description="Helical" evidence="4">
    <location>
        <begin position="308"/>
        <end position="328"/>
    </location>
</feature>
<dbReference type="Pfam" id="PF07690">
    <property type="entry name" value="MFS_1"/>
    <property type="match status" value="1"/>
</dbReference>
<evidence type="ECO:0000256" key="4">
    <source>
        <dbReference type="SAM" id="Phobius"/>
    </source>
</evidence>
<feature type="transmembrane region" description="Helical" evidence="4">
    <location>
        <begin position="277"/>
        <end position="296"/>
    </location>
</feature>
<dbReference type="Gene3D" id="1.20.1250.20">
    <property type="entry name" value="MFS general substrate transporter like domains"/>
    <property type="match status" value="1"/>
</dbReference>
<proteinExistence type="predicted"/>
<dbReference type="AlphaFoldDB" id="A0AAQ3L963"/>
<evidence type="ECO:0000256" key="2">
    <source>
        <dbReference type="ARBA" id="ARBA00022989"/>
    </source>
</evidence>
<keyword evidence="3 4" id="KW-0472">Membrane</keyword>
<keyword evidence="1 4" id="KW-0812">Transmembrane</keyword>
<protein>
    <submittedName>
        <fullName evidence="5">MFS transporter</fullName>
    </submittedName>
</protein>
<dbReference type="InterPro" id="IPR011701">
    <property type="entry name" value="MFS"/>
</dbReference>
<keyword evidence="6" id="KW-1185">Reference proteome</keyword>
<dbReference type="EMBL" id="CP136920">
    <property type="protein sequence ID" value="WOO39595.1"/>
    <property type="molecule type" value="Genomic_DNA"/>
</dbReference>
<feature type="transmembrane region" description="Helical" evidence="4">
    <location>
        <begin position="190"/>
        <end position="207"/>
    </location>
</feature>
<reference evidence="5 6" key="1">
    <citation type="submission" date="2023-10" db="EMBL/GenBank/DDBJ databases">
        <title>Rubellicoccus peritrichatus gen. nov., sp. nov., isolated from an algae of coral reef tank.</title>
        <authorList>
            <person name="Luo J."/>
        </authorList>
    </citation>
    <scope>NUCLEOTIDE SEQUENCE [LARGE SCALE GENOMIC DNA]</scope>
    <source>
        <strain evidence="5 6">CR14</strain>
    </source>
</reference>
<evidence type="ECO:0000313" key="5">
    <source>
        <dbReference type="EMBL" id="WOO39595.1"/>
    </source>
</evidence>
<feature type="transmembrane region" description="Helical" evidence="4">
    <location>
        <begin position="244"/>
        <end position="265"/>
    </location>
</feature>
<evidence type="ECO:0000256" key="3">
    <source>
        <dbReference type="ARBA" id="ARBA00023136"/>
    </source>
</evidence>
<dbReference type="InterPro" id="IPR053160">
    <property type="entry name" value="MFS_DHA3_Transporter"/>
</dbReference>
<keyword evidence="2 4" id="KW-1133">Transmembrane helix</keyword>
<dbReference type="RefSeq" id="WP_317831549.1">
    <property type="nucleotide sequence ID" value="NZ_CP136920.1"/>
</dbReference>
<gene>
    <name evidence="5" type="ORF">RZN69_13305</name>
</gene>
<sequence>MTGPLRLPNIRLFIFFRVLFNARFYYPIFTVLFLDMGLTLEQFFLLNAVWAVSIVLLEVPSGAFADTFGRRNLVVLAGCCMVVEMLILCFVPIGNNIIIFWALLINRVISGGAEAFASGADEALAFDTLKQEGEEDQWPKVLDLQMRCQSAAFVVAMLLGAGVYDADFMTMVAGLVGFEGEIHKATSLRFPLYLNLITALAVLFIALKMREAKASDGDDGPKSASAAFKLVFQTGRWILKTPTVLIIIAAALTFDSTARTIITLASEYYRLIQIPDVAFGVLGALFGAIGIIAPIYARKLVERKSPLFNWSLVAVILLVSLCGMAFAVPYWGVIPVMGIGLTMMLLGFFVSHYLNQSVEDSNRRATVLSFRSLATNLAYGTVGLLYMGITAALRKAEDKPDESEIGKVNTVFADIIAWTPLYYILTVIALIIVAKFVLRKVTS</sequence>
<feature type="transmembrane region" description="Helical" evidence="4">
    <location>
        <begin position="376"/>
        <end position="395"/>
    </location>
</feature>
<dbReference type="SUPFAM" id="SSF103473">
    <property type="entry name" value="MFS general substrate transporter"/>
    <property type="match status" value="1"/>
</dbReference>
<dbReference type="CDD" id="cd06174">
    <property type="entry name" value="MFS"/>
    <property type="match status" value="1"/>
</dbReference>
<feature type="transmembrane region" description="Helical" evidence="4">
    <location>
        <begin position="152"/>
        <end position="178"/>
    </location>
</feature>
<dbReference type="Proteomes" id="UP001304300">
    <property type="component" value="Chromosome"/>
</dbReference>
<dbReference type="PANTHER" id="PTHR23530:SF1">
    <property type="entry name" value="PERMEASE, MAJOR FACILITATOR SUPERFAMILY-RELATED"/>
    <property type="match status" value="1"/>
</dbReference>
<dbReference type="PANTHER" id="PTHR23530">
    <property type="entry name" value="TRANSPORT PROTEIN-RELATED"/>
    <property type="match status" value="1"/>
</dbReference>
<dbReference type="KEGG" id="puo:RZN69_13305"/>
<feature type="transmembrane region" description="Helical" evidence="4">
    <location>
        <begin position="415"/>
        <end position="438"/>
    </location>
</feature>
<name>A0AAQ3L963_9BACT</name>
<evidence type="ECO:0000313" key="6">
    <source>
        <dbReference type="Proteomes" id="UP001304300"/>
    </source>
</evidence>
<organism evidence="5 6">
    <name type="scientific">Rubellicoccus peritrichatus</name>
    <dbReference type="NCBI Taxonomy" id="3080537"/>
    <lineage>
        <taxon>Bacteria</taxon>
        <taxon>Pseudomonadati</taxon>
        <taxon>Verrucomicrobiota</taxon>
        <taxon>Opitutia</taxon>
        <taxon>Puniceicoccales</taxon>
        <taxon>Cerasicoccaceae</taxon>
        <taxon>Rubellicoccus</taxon>
    </lineage>
</organism>
<feature type="transmembrane region" description="Helical" evidence="4">
    <location>
        <begin position="43"/>
        <end position="63"/>
    </location>
</feature>
<feature type="transmembrane region" description="Helical" evidence="4">
    <location>
        <begin position="75"/>
        <end position="104"/>
    </location>
</feature>
<feature type="transmembrane region" description="Helical" evidence="4">
    <location>
        <begin position="334"/>
        <end position="355"/>
    </location>
</feature>
<dbReference type="GO" id="GO:0022857">
    <property type="term" value="F:transmembrane transporter activity"/>
    <property type="evidence" value="ECO:0007669"/>
    <property type="project" value="InterPro"/>
</dbReference>
<evidence type="ECO:0000256" key="1">
    <source>
        <dbReference type="ARBA" id="ARBA00022692"/>
    </source>
</evidence>